<name>A0A5E4YX77_9BURK</name>
<dbReference type="InterPro" id="IPR013786">
    <property type="entry name" value="AcylCoA_DH/ox_N"/>
</dbReference>
<dbReference type="Pfam" id="PF00441">
    <property type="entry name" value="Acyl-CoA_dh_1"/>
    <property type="match status" value="1"/>
</dbReference>
<dbReference type="EC" id="1.3.8.-" evidence="9"/>
<dbReference type="AlphaFoldDB" id="A0A5E4YX77"/>
<dbReference type="GO" id="GO:0003995">
    <property type="term" value="F:acyl-CoA dehydrogenase activity"/>
    <property type="evidence" value="ECO:0007669"/>
    <property type="project" value="TreeGrafter"/>
</dbReference>
<evidence type="ECO:0000256" key="1">
    <source>
        <dbReference type="ARBA" id="ARBA00001974"/>
    </source>
</evidence>
<evidence type="ECO:0000256" key="3">
    <source>
        <dbReference type="ARBA" id="ARBA00022630"/>
    </source>
</evidence>
<dbReference type="InterPro" id="IPR046373">
    <property type="entry name" value="Acyl-CoA_Oxase/DH_mid-dom_sf"/>
</dbReference>
<dbReference type="SUPFAM" id="SSF56645">
    <property type="entry name" value="Acyl-CoA dehydrogenase NM domain-like"/>
    <property type="match status" value="1"/>
</dbReference>
<dbReference type="Pfam" id="PF02771">
    <property type="entry name" value="Acyl-CoA_dh_N"/>
    <property type="match status" value="1"/>
</dbReference>
<dbReference type="EMBL" id="CABPRZ010000027">
    <property type="protein sequence ID" value="VVE52493.1"/>
    <property type="molecule type" value="Genomic_DNA"/>
</dbReference>
<dbReference type="InterPro" id="IPR006091">
    <property type="entry name" value="Acyl-CoA_Oxase/DH_mid-dom"/>
</dbReference>
<dbReference type="Proteomes" id="UP000414233">
    <property type="component" value="Unassembled WGS sequence"/>
</dbReference>
<dbReference type="RefSeq" id="WP_150699458.1">
    <property type="nucleotide sequence ID" value="NZ_CABPRZ010000027.1"/>
</dbReference>
<evidence type="ECO:0000256" key="4">
    <source>
        <dbReference type="ARBA" id="ARBA00022827"/>
    </source>
</evidence>
<keyword evidence="5 9" id="KW-0560">Oxidoreductase</keyword>
<accession>A0A5E4YX77</accession>
<evidence type="ECO:0000259" key="8">
    <source>
        <dbReference type="Pfam" id="PF02771"/>
    </source>
</evidence>
<keyword evidence="3" id="KW-0285">Flavoprotein</keyword>
<evidence type="ECO:0000256" key="2">
    <source>
        <dbReference type="ARBA" id="ARBA00009347"/>
    </source>
</evidence>
<reference evidence="9 10" key="1">
    <citation type="submission" date="2019-08" db="EMBL/GenBank/DDBJ databases">
        <authorList>
            <person name="Peeters C."/>
        </authorList>
    </citation>
    <scope>NUCLEOTIDE SEQUENCE [LARGE SCALE GENOMIC DNA]</scope>
    <source>
        <strain evidence="9 10">LMG 30175</strain>
    </source>
</reference>
<dbReference type="OrthoDB" id="9769473at2"/>
<dbReference type="InterPro" id="IPR037069">
    <property type="entry name" value="AcylCoA_DH/ox_N_sf"/>
</dbReference>
<dbReference type="PANTHER" id="PTHR43884:SF20">
    <property type="entry name" value="ACYL-COA DEHYDROGENASE FADE28"/>
    <property type="match status" value="1"/>
</dbReference>
<keyword evidence="10" id="KW-1185">Reference proteome</keyword>
<dbReference type="Pfam" id="PF02770">
    <property type="entry name" value="Acyl-CoA_dh_M"/>
    <property type="match status" value="1"/>
</dbReference>
<dbReference type="PANTHER" id="PTHR43884">
    <property type="entry name" value="ACYL-COA DEHYDROGENASE"/>
    <property type="match status" value="1"/>
</dbReference>
<evidence type="ECO:0000259" key="7">
    <source>
        <dbReference type="Pfam" id="PF02770"/>
    </source>
</evidence>
<gene>
    <name evidence="9" type="primary">pigA_3</name>
    <name evidence="9" type="ORF">PTE30175_04687</name>
</gene>
<dbReference type="InterPro" id="IPR009075">
    <property type="entry name" value="AcylCo_DH/oxidase_C"/>
</dbReference>
<protein>
    <submittedName>
        <fullName evidence="9">Flavoprotein desaturase PigA</fullName>
        <ecNumber evidence="9">1.3.8.-</ecNumber>
    </submittedName>
</protein>
<evidence type="ECO:0000256" key="5">
    <source>
        <dbReference type="ARBA" id="ARBA00023002"/>
    </source>
</evidence>
<dbReference type="InterPro" id="IPR009100">
    <property type="entry name" value="AcylCoA_DH/oxidase_NM_dom_sf"/>
</dbReference>
<feature type="domain" description="Acyl-CoA dehydrogenase/oxidase N-terminal" evidence="8">
    <location>
        <begin position="7"/>
        <end position="121"/>
    </location>
</feature>
<feature type="domain" description="Acyl-CoA dehydrogenase/oxidase C-terminal" evidence="6">
    <location>
        <begin position="231"/>
        <end position="367"/>
    </location>
</feature>
<organism evidence="9 10">
    <name type="scientific">Pandoraea terrae</name>
    <dbReference type="NCBI Taxonomy" id="1537710"/>
    <lineage>
        <taxon>Bacteria</taxon>
        <taxon>Pseudomonadati</taxon>
        <taxon>Pseudomonadota</taxon>
        <taxon>Betaproteobacteria</taxon>
        <taxon>Burkholderiales</taxon>
        <taxon>Burkholderiaceae</taxon>
        <taxon>Pandoraea</taxon>
    </lineage>
</organism>
<dbReference type="InterPro" id="IPR036250">
    <property type="entry name" value="AcylCo_DH-like_C"/>
</dbReference>
<comment type="cofactor">
    <cofactor evidence="1">
        <name>FAD</name>
        <dbReference type="ChEBI" id="CHEBI:57692"/>
    </cofactor>
</comment>
<proteinExistence type="inferred from homology"/>
<sequence length="381" mass="41057">MTTMLLNEEQRLLRDSAQEFLAARSPVSALRRLRDTRDALGFAPELWAEMTEMGWPASVFPEAYGGLDFGYKGLGAIFEQMGRTLTASPLFATVVLGGGILLEAGSEAQRSEWLPRIVAGDARFALAVDEKPRHDPRAIATKAWRTDAGGWCLEGEKWFVLDGHVATRLIVVARTAGQPGDVRGISLFLVDPSAGGVSVERTHMVDSRNAARVRLRDVHVGEDALIGVADGGFAALDAVLDRARICLAAETLGVIRETFDQTIAYLKQRVQFGVPIGSFQALQHRAARLYAEIELLQSCVAAALSAVDEGSGDVAQLASLAKARAADLGERVLNEGVQMHGGIGVTDELDLGLFLKRARAMQGTFGDGVFHRARYAALRGF</sequence>
<keyword evidence="4" id="KW-0274">FAD</keyword>
<dbReference type="Gene3D" id="2.40.110.10">
    <property type="entry name" value="Butyryl-CoA Dehydrogenase, subunit A, domain 2"/>
    <property type="match status" value="1"/>
</dbReference>
<evidence type="ECO:0000313" key="10">
    <source>
        <dbReference type="Proteomes" id="UP000414233"/>
    </source>
</evidence>
<dbReference type="SUPFAM" id="SSF47203">
    <property type="entry name" value="Acyl-CoA dehydrogenase C-terminal domain-like"/>
    <property type="match status" value="1"/>
</dbReference>
<dbReference type="Gene3D" id="1.20.140.10">
    <property type="entry name" value="Butyryl-CoA Dehydrogenase, subunit A, domain 3"/>
    <property type="match status" value="1"/>
</dbReference>
<feature type="domain" description="Acyl-CoA oxidase/dehydrogenase middle" evidence="7">
    <location>
        <begin position="133"/>
        <end position="215"/>
    </location>
</feature>
<dbReference type="CDD" id="cd00567">
    <property type="entry name" value="ACAD"/>
    <property type="match status" value="1"/>
</dbReference>
<evidence type="ECO:0000313" key="9">
    <source>
        <dbReference type="EMBL" id="VVE52493.1"/>
    </source>
</evidence>
<comment type="similarity">
    <text evidence="2">Belongs to the acyl-CoA dehydrogenase family.</text>
</comment>
<dbReference type="Gene3D" id="1.10.540.10">
    <property type="entry name" value="Acyl-CoA dehydrogenase/oxidase, N-terminal domain"/>
    <property type="match status" value="1"/>
</dbReference>
<evidence type="ECO:0000259" key="6">
    <source>
        <dbReference type="Pfam" id="PF00441"/>
    </source>
</evidence>
<dbReference type="GO" id="GO:0050660">
    <property type="term" value="F:flavin adenine dinucleotide binding"/>
    <property type="evidence" value="ECO:0007669"/>
    <property type="project" value="InterPro"/>
</dbReference>